<dbReference type="PANTHER" id="PTHR30367:SF1">
    <property type="entry name" value="MULTIDRUG RESISTANCE PROTEIN MDTN"/>
    <property type="match status" value="1"/>
</dbReference>
<dbReference type="Gene3D" id="1.10.287.470">
    <property type="entry name" value="Helix hairpin bin"/>
    <property type="match status" value="1"/>
</dbReference>
<dbReference type="RefSeq" id="WP_168881681.1">
    <property type="nucleotide sequence ID" value="NZ_JABAIL010000002.1"/>
</dbReference>
<gene>
    <name evidence="4" type="ORF">HGP29_07140</name>
</gene>
<dbReference type="EMBL" id="JABAIL010000002">
    <property type="protein sequence ID" value="NLR90975.1"/>
    <property type="molecule type" value="Genomic_DNA"/>
</dbReference>
<name>A0A7X8SIQ8_9BACT</name>
<feature type="coiled-coil region" evidence="1">
    <location>
        <begin position="82"/>
        <end position="116"/>
    </location>
</feature>
<evidence type="ECO:0000256" key="1">
    <source>
        <dbReference type="SAM" id="Coils"/>
    </source>
</evidence>
<dbReference type="Pfam" id="PF25917">
    <property type="entry name" value="BSH_RND"/>
    <property type="match status" value="1"/>
</dbReference>
<dbReference type="InterPro" id="IPR058625">
    <property type="entry name" value="MdtA-like_BSH"/>
</dbReference>
<accession>A0A7X8SIQ8</accession>
<evidence type="ECO:0000259" key="2">
    <source>
        <dbReference type="Pfam" id="PF25917"/>
    </source>
</evidence>
<dbReference type="PANTHER" id="PTHR30367">
    <property type="entry name" value="P-HYDROXYBENZOIC ACID EFFLUX PUMP SUBUNIT AAEA-RELATED"/>
    <property type="match status" value="1"/>
</dbReference>
<dbReference type="Gene3D" id="2.40.50.100">
    <property type="match status" value="1"/>
</dbReference>
<keyword evidence="5" id="KW-1185">Reference proteome</keyword>
<comment type="caution">
    <text evidence="4">The sequence shown here is derived from an EMBL/GenBank/DDBJ whole genome shotgun (WGS) entry which is preliminary data.</text>
</comment>
<feature type="domain" description="p-hydroxybenzoic acid efflux pump subunit AaeA-like beta-barrel" evidence="3">
    <location>
        <begin position="259"/>
        <end position="356"/>
    </location>
</feature>
<evidence type="ECO:0000259" key="3">
    <source>
        <dbReference type="Pfam" id="PF25963"/>
    </source>
</evidence>
<sequence length="378" mass="41093">MKKHQILLTAAVVAIAIAAVATKYYDYIVHPWTRNGQVMANIIQITPRVSGPIVTLHVKDNQFVKAGDLLFEIDPRTFQAALDEASAQLQSTGDNVHSLEEQIRVAKADVDVAKASVDVAKSNILEVEAQIPSMKAEFDRQTKGIKNGSTSKHDFDAAKSNYDVILEQYKAVKVSLEQSKANLAKSKAALSESIANLGKHGSKNAQFQAGLANLHQAELNLEFTKVVAPVDGYVTNLNLRLGSNTVANQPALALVDVNSYWVYGFFKETDIKDIDDNDRAVVTLMSNGESPIEGYVESIGWGISQSDGSTGNDLLPSISPTFDWIRLAQRIPVRVKLVNVPKHVKLRVGSTASVLVNTEQKYQAGNTSDLVASPSPLR</sequence>
<organism evidence="4 5">
    <name type="scientific">Flammeovirga agarivorans</name>
    <dbReference type="NCBI Taxonomy" id="2726742"/>
    <lineage>
        <taxon>Bacteria</taxon>
        <taxon>Pseudomonadati</taxon>
        <taxon>Bacteroidota</taxon>
        <taxon>Cytophagia</taxon>
        <taxon>Cytophagales</taxon>
        <taxon>Flammeovirgaceae</taxon>
        <taxon>Flammeovirga</taxon>
    </lineage>
</organism>
<proteinExistence type="predicted"/>
<reference evidence="4 5" key="1">
    <citation type="submission" date="2020-04" db="EMBL/GenBank/DDBJ databases">
        <title>Flammeovirga sp. SR4, a novel species isolated from seawater.</title>
        <authorList>
            <person name="Wang X."/>
        </authorList>
    </citation>
    <scope>NUCLEOTIDE SEQUENCE [LARGE SCALE GENOMIC DNA]</scope>
    <source>
        <strain evidence="4 5">SR4</strain>
    </source>
</reference>
<dbReference type="InterPro" id="IPR050393">
    <property type="entry name" value="MFP_Efflux_Pump"/>
</dbReference>
<evidence type="ECO:0000313" key="4">
    <source>
        <dbReference type="EMBL" id="NLR90975.1"/>
    </source>
</evidence>
<dbReference type="InterPro" id="IPR058634">
    <property type="entry name" value="AaeA-lik-b-barrel"/>
</dbReference>
<keyword evidence="1" id="KW-0175">Coiled coil</keyword>
<dbReference type="Proteomes" id="UP000585050">
    <property type="component" value="Unassembled WGS sequence"/>
</dbReference>
<dbReference type="Gene3D" id="2.40.30.170">
    <property type="match status" value="1"/>
</dbReference>
<dbReference type="Pfam" id="PF25963">
    <property type="entry name" value="Beta-barrel_AAEA"/>
    <property type="match status" value="1"/>
</dbReference>
<evidence type="ECO:0000313" key="5">
    <source>
        <dbReference type="Proteomes" id="UP000585050"/>
    </source>
</evidence>
<dbReference type="SUPFAM" id="SSF111369">
    <property type="entry name" value="HlyD-like secretion proteins"/>
    <property type="match status" value="2"/>
</dbReference>
<feature type="domain" description="Multidrug resistance protein MdtA-like barrel-sandwich hybrid" evidence="2">
    <location>
        <begin position="41"/>
        <end position="255"/>
    </location>
</feature>
<dbReference type="AlphaFoldDB" id="A0A7X8SIQ8"/>
<protein>
    <submittedName>
        <fullName evidence="4">HlyD family secretion protein</fullName>
    </submittedName>
</protein>